<comment type="caution">
    <text evidence="8">The sequence shown here is derived from an EMBL/GenBank/DDBJ whole genome shotgun (WGS) entry which is preliminary data.</text>
</comment>
<keyword evidence="2" id="KW-0813">Transport</keyword>
<dbReference type="EMBL" id="QGUI02000159">
    <property type="protein sequence ID" value="MFO7193049.1"/>
    <property type="molecule type" value="Genomic_DNA"/>
</dbReference>
<evidence type="ECO:0000256" key="4">
    <source>
        <dbReference type="RuleBase" id="RU003744"/>
    </source>
</evidence>
<name>A0ABD6FGU4_9PSEU</name>
<dbReference type="InterPro" id="IPR018313">
    <property type="entry name" value="SBP_3_CS"/>
</dbReference>
<dbReference type="SMART" id="SM00062">
    <property type="entry name" value="PBPb"/>
    <property type="match status" value="1"/>
</dbReference>
<feature type="region of interest" description="Disordered" evidence="5">
    <location>
        <begin position="32"/>
        <end position="80"/>
    </location>
</feature>
<evidence type="ECO:0000259" key="7">
    <source>
        <dbReference type="SMART" id="SM00062"/>
    </source>
</evidence>
<dbReference type="Gene3D" id="3.40.190.10">
    <property type="entry name" value="Periplasmic binding protein-like II"/>
    <property type="match status" value="2"/>
</dbReference>
<dbReference type="InterPro" id="IPR001638">
    <property type="entry name" value="Solute-binding_3/MltF_N"/>
</dbReference>
<dbReference type="SUPFAM" id="SSF53850">
    <property type="entry name" value="Periplasmic binding protein-like II"/>
    <property type="match status" value="1"/>
</dbReference>
<evidence type="ECO:0000313" key="9">
    <source>
        <dbReference type="Proteomes" id="UP000249324"/>
    </source>
</evidence>
<reference evidence="8 9" key="1">
    <citation type="journal article" date="2021" name="BMC Genomics">
        <title>Genome-resolved metagenome and metatranscriptome analyses of thermophilic composting reveal key bacterial players and their metabolic interactions.</title>
        <authorList>
            <person name="Braga L.P.P."/>
            <person name="Pereira R.V."/>
            <person name="Martins L.F."/>
            <person name="Moura L.M.S."/>
            <person name="Sanchez F.B."/>
            <person name="Patane J.S.L."/>
            <person name="da Silva A.M."/>
            <person name="Setubal J.C."/>
        </authorList>
    </citation>
    <scope>NUCLEOTIDE SEQUENCE [LARGE SCALE GENOMIC DNA]</scope>
    <source>
        <strain evidence="8">ZC4RG45</strain>
    </source>
</reference>
<evidence type="ECO:0000256" key="5">
    <source>
        <dbReference type="SAM" id="MobiDB-lite"/>
    </source>
</evidence>
<dbReference type="AlphaFoldDB" id="A0ABD6FGU4"/>
<evidence type="ECO:0000256" key="1">
    <source>
        <dbReference type="ARBA" id="ARBA00010333"/>
    </source>
</evidence>
<organism evidence="8 9">
    <name type="scientific">Thermocrispum agreste</name>
    <dbReference type="NCBI Taxonomy" id="37925"/>
    <lineage>
        <taxon>Bacteria</taxon>
        <taxon>Bacillati</taxon>
        <taxon>Actinomycetota</taxon>
        <taxon>Actinomycetes</taxon>
        <taxon>Pseudonocardiales</taxon>
        <taxon>Pseudonocardiaceae</taxon>
        <taxon>Thermocrispum</taxon>
    </lineage>
</organism>
<dbReference type="PANTHER" id="PTHR30085:SF6">
    <property type="entry name" value="ABC TRANSPORTER GLUTAMINE-BINDING PROTEIN GLNH"/>
    <property type="match status" value="1"/>
</dbReference>
<sequence length="322" mass="34907">MMRSRFLGLLSALLAVATVLAGCGGDVAPRSLVKPRPADRPMPAGVHLDPEVPEAESGSDCGDPTASLAPRGLTIPPGSTMEKIRKRGRLIAGVDQNTYLFGFRNPTTGELEGFDIDIVREIAEKLLGDRNKVQFKALPTSKRMDALKDGSVDLVAYTMTVTCDRRKEAEFSSVYFESGQRILVPKGSDYTEVSDLGNKPVCVPAGSTSLVNLAKMSPPPDLVAVDDLADCLLLLQQRQVEAVSTDDSVLAGMARQDPSVHVVGEPFSKEPYAIGIPKKNTDMVRYVNAVLEEIRKDSWDDIYHRWLEPALGPATPPAAKYK</sequence>
<proteinExistence type="inferred from homology"/>
<dbReference type="PANTHER" id="PTHR30085">
    <property type="entry name" value="AMINO ACID ABC TRANSPORTER PERMEASE"/>
    <property type="match status" value="1"/>
</dbReference>
<dbReference type="CDD" id="cd13690">
    <property type="entry name" value="PBP2_GluB"/>
    <property type="match status" value="1"/>
</dbReference>
<feature type="signal peptide" evidence="6">
    <location>
        <begin position="1"/>
        <end position="21"/>
    </location>
</feature>
<gene>
    <name evidence="8" type="ORF">DIU77_012470</name>
</gene>
<dbReference type="InterPro" id="IPR051455">
    <property type="entry name" value="Bact_solute-bind_prot3"/>
</dbReference>
<feature type="domain" description="Solute-binding protein family 3/N-terminal" evidence="7">
    <location>
        <begin position="89"/>
        <end position="310"/>
    </location>
</feature>
<evidence type="ECO:0000256" key="3">
    <source>
        <dbReference type="ARBA" id="ARBA00022729"/>
    </source>
</evidence>
<accession>A0ABD6FGU4</accession>
<dbReference type="PROSITE" id="PS51257">
    <property type="entry name" value="PROKAR_LIPOPROTEIN"/>
    <property type="match status" value="1"/>
</dbReference>
<feature type="chain" id="PRO_5044741179" evidence="6">
    <location>
        <begin position="22"/>
        <end position="322"/>
    </location>
</feature>
<keyword evidence="3 6" id="KW-0732">Signal</keyword>
<evidence type="ECO:0000256" key="2">
    <source>
        <dbReference type="ARBA" id="ARBA00022448"/>
    </source>
</evidence>
<comment type="similarity">
    <text evidence="1 4">Belongs to the bacterial solute-binding protein 3 family.</text>
</comment>
<dbReference type="Proteomes" id="UP000249324">
    <property type="component" value="Unassembled WGS sequence"/>
</dbReference>
<protein>
    <submittedName>
        <fullName evidence="8">Glutamate ABC transporter substrate-binding protein</fullName>
    </submittedName>
</protein>
<evidence type="ECO:0000313" key="8">
    <source>
        <dbReference type="EMBL" id="MFO7193049.1"/>
    </source>
</evidence>
<evidence type="ECO:0000256" key="6">
    <source>
        <dbReference type="SAM" id="SignalP"/>
    </source>
</evidence>
<dbReference type="PROSITE" id="PS01039">
    <property type="entry name" value="SBP_BACTERIAL_3"/>
    <property type="match status" value="1"/>
</dbReference>
<dbReference type="Pfam" id="PF00497">
    <property type="entry name" value="SBP_bac_3"/>
    <property type="match status" value="1"/>
</dbReference>